<organism evidence="2 3">
    <name type="scientific">Heracleum sosnowskyi</name>
    <dbReference type="NCBI Taxonomy" id="360622"/>
    <lineage>
        <taxon>Eukaryota</taxon>
        <taxon>Viridiplantae</taxon>
        <taxon>Streptophyta</taxon>
        <taxon>Embryophyta</taxon>
        <taxon>Tracheophyta</taxon>
        <taxon>Spermatophyta</taxon>
        <taxon>Magnoliopsida</taxon>
        <taxon>eudicotyledons</taxon>
        <taxon>Gunneridae</taxon>
        <taxon>Pentapetalae</taxon>
        <taxon>asterids</taxon>
        <taxon>campanulids</taxon>
        <taxon>Apiales</taxon>
        <taxon>Apiaceae</taxon>
        <taxon>Apioideae</taxon>
        <taxon>apioid superclade</taxon>
        <taxon>Tordylieae</taxon>
        <taxon>Tordyliinae</taxon>
        <taxon>Heracleum</taxon>
    </lineage>
</organism>
<dbReference type="InterPro" id="IPR013187">
    <property type="entry name" value="F-box-assoc_dom_typ3"/>
</dbReference>
<evidence type="ECO:0000313" key="2">
    <source>
        <dbReference type="EMBL" id="KAK1399675.1"/>
    </source>
</evidence>
<evidence type="ECO:0000259" key="1">
    <source>
        <dbReference type="Pfam" id="PF08268"/>
    </source>
</evidence>
<reference evidence="2" key="1">
    <citation type="submission" date="2023-02" db="EMBL/GenBank/DDBJ databases">
        <title>Genome of toxic invasive species Heracleum sosnowskyi carries increased number of genes despite the absence of recent whole-genome duplications.</title>
        <authorList>
            <person name="Schelkunov M."/>
            <person name="Shtratnikova V."/>
            <person name="Makarenko M."/>
            <person name="Klepikova A."/>
            <person name="Omelchenko D."/>
            <person name="Novikova G."/>
            <person name="Obukhova E."/>
            <person name="Bogdanov V."/>
            <person name="Penin A."/>
            <person name="Logacheva M."/>
        </authorList>
    </citation>
    <scope>NUCLEOTIDE SEQUENCE</scope>
    <source>
        <strain evidence="2">Hsosn_3</strain>
        <tissue evidence="2">Leaf</tissue>
    </source>
</reference>
<evidence type="ECO:0000313" key="3">
    <source>
        <dbReference type="Proteomes" id="UP001237642"/>
    </source>
</evidence>
<dbReference type="PANTHER" id="PTHR31672">
    <property type="entry name" value="BNACNNG10540D PROTEIN"/>
    <property type="match status" value="1"/>
</dbReference>
<gene>
    <name evidence="2" type="ORF">POM88_009538</name>
</gene>
<accession>A0AAD8N2S4</accession>
<dbReference type="EMBL" id="JAUIZM010000002">
    <property type="protein sequence ID" value="KAK1399675.1"/>
    <property type="molecule type" value="Genomic_DNA"/>
</dbReference>
<keyword evidence="3" id="KW-1185">Reference proteome</keyword>
<name>A0AAD8N2S4_9APIA</name>
<dbReference type="AlphaFoldDB" id="A0AAD8N2S4"/>
<sequence>MLDKSIYVDTCDNSTLLYMLLSFIWWETGIVCSRNGLVCVSNLATDVIYLGNPITRRFKKLPPPSDREDCEDFMLGFGFDDISIDYKILRIPKLLEVTCALQAEIVHPYPEPPDQLQQRKSFVLDFEGFAALIFNELTDDGSVSSLWTLNEVLGNWSWDREFNLDDSFKEIHVARFCLGDGQLFACGVRGYMFYDYKKRHVKGVLDQTPWV</sequence>
<comment type="caution">
    <text evidence="2">The sequence shown here is derived from an EMBL/GenBank/DDBJ whole genome shotgun (WGS) entry which is preliminary data.</text>
</comment>
<dbReference type="InterPro" id="IPR050796">
    <property type="entry name" value="SCF_F-box_component"/>
</dbReference>
<dbReference type="Pfam" id="PF08268">
    <property type="entry name" value="FBA_3"/>
    <property type="match status" value="1"/>
</dbReference>
<proteinExistence type="predicted"/>
<feature type="domain" description="F-box associated beta-propeller type 3" evidence="1">
    <location>
        <begin position="33"/>
        <end position="93"/>
    </location>
</feature>
<reference evidence="2" key="2">
    <citation type="submission" date="2023-05" db="EMBL/GenBank/DDBJ databases">
        <authorList>
            <person name="Schelkunov M.I."/>
        </authorList>
    </citation>
    <scope>NUCLEOTIDE SEQUENCE</scope>
    <source>
        <strain evidence="2">Hsosn_3</strain>
        <tissue evidence="2">Leaf</tissue>
    </source>
</reference>
<dbReference type="Proteomes" id="UP001237642">
    <property type="component" value="Unassembled WGS sequence"/>
</dbReference>
<dbReference type="PANTHER" id="PTHR31672:SF13">
    <property type="entry name" value="F-BOX PROTEIN CPR30-LIKE"/>
    <property type="match status" value="1"/>
</dbReference>
<protein>
    <recommendedName>
        <fullName evidence="1">F-box associated beta-propeller type 3 domain-containing protein</fullName>
    </recommendedName>
</protein>